<evidence type="ECO:0000313" key="3">
    <source>
        <dbReference type="Proteomes" id="UP000076871"/>
    </source>
</evidence>
<evidence type="ECO:0000313" key="2">
    <source>
        <dbReference type="EMBL" id="KZT09075.1"/>
    </source>
</evidence>
<dbReference type="GeneID" id="63831316"/>
<accession>A0A165FJQ2</accession>
<dbReference type="AlphaFoldDB" id="A0A165FJQ2"/>
<dbReference type="SUPFAM" id="SSF81383">
    <property type="entry name" value="F-box domain"/>
    <property type="match status" value="1"/>
</dbReference>
<dbReference type="Pfam" id="PF12937">
    <property type="entry name" value="F-box-like"/>
    <property type="match status" value="1"/>
</dbReference>
<dbReference type="STRING" id="1314785.A0A165FJQ2"/>
<proteinExistence type="predicted"/>
<keyword evidence="3" id="KW-1185">Reference proteome</keyword>
<dbReference type="InterPro" id="IPR001810">
    <property type="entry name" value="F-box_dom"/>
</dbReference>
<dbReference type="EMBL" id="KV427613">
    <property type="protein sequence ID" value="KZT09075.1"/>
    <property type="molecule type" value="Genomic_DNA"/>
</dbReference>
<evidence type="ECO:0000259" key="1">
    <source>
        <dbReference type="Pfam" id="PF12937"/>
    </source>
</evidence>
<dbReference type="Proteomes" id="UP000076871">
    <property type="component" value="Unassembled WGS sequence"/>
</dbReference>
<name>A0A165FJQ2_9APHY</name>
<dbReference type="InterPro" id="IPR036047">
    <property type="entry name" value="F-box-like_dom_sf"/>
</dbReference>
<dbReference type="Gene3D" id="1.20.1280.50">
    <property type="match status" value="1"/>
</dbReference>
<dbReference type="OrthoDB" id="3193283at2759"/>
<organism evidence="2 3">
    <name type="scientific">Laetiporus sulphureus 93-53</name>
    <dbReference type="NCBI Taxonomy" id="1314785"/>
    <lineage>
        <taxon>Eukaryota</taxon>
        <taxon>Fungi</taxon>
        <taxon>Dikarya</taxon>
        <taxon>Basidiomycota</taxon>
        <taxon>Agaricomycotina</taxon>
        <taxon>Agaricomycetes</taxon>
        <taxon>Polyporales</taxon>
        <taxon>Laetiporus</taxon>
    </lineage>
</organism>
<sequence>MDALPSSMLNAMTATQLAKETLAKVKTEHLLSSNEKLQDLSEVLMRSMSIVRSTLNSRVPINRLPPEVLGMIFEFVPEFPSDESLETLVHRIWGPSSRNPEDSLILSHVCRHWRAVATGLPTLWTSIDGTLAFPPSTILKRAGSLPRNIFLLNEISNFVDYSFFDGPNFRELLWDSVDIEEMTECLQSPAPMLENLALKADIPIHSANHVHRKSFSLFMNETPRLRRLALECFPVLPTNRFTGLTHLHLASCVGAQILSGILSMLAGTPGLLELTLYGIVVPFGSPQSNLPTAELKHLRRFFYFEMAPAVTSLLLSHISLAPETAVFITYARHESRILVPQVQDFPSMQDVTKLFVRVARSGIVVAAVSSTSGVMQELRPICLHYNSIAALETLATSIPMAQIREMWILDDSHEFEDLLMYEWLGTADSIETLVMFDHSVSSIIQSVAWARDRQSIAKNSLPTLRVLLRDPLAASIAMAEIVEHHEEHGFTHLCLEYLPKFRGESVDHMIPRGLFQSVEIEHLTAKPEMAMPEICRTTAHDCWPPWDDVLLLPSSMNLFPTMAHPMQYVGTGPF</sequence>
<dbReference type="InParanoid" id="A0A165FJQ2"/>
<protein>
    <recommendedName>
        <fullName evidence="1">F-box domain-containing protein</fullName>
    </recommendedName>
</protein>
<gene>
    <name evidence="2" type="ORF">LAESUDRAFT_811136</name>
</gene>
<dbReference type="RefSeq" id="XP_040766815.1">
    <property type="nucleotide sequence ID" value="XM_040914289.1"/>
</dbReference>
<reference evidence="2 3" key="1">
    <citation type="journal article" date="2016" name="Mol. Biol. Evol.">
        <title>Comparative Genomics of Early-Diverging Mushroom-Forming Fungi Provides Insights into the Origins of Lignocellulose Decay Capabilities.</title>
        <authorList>
            <person name="Nagy L.G."/>
            <person name="Riley R."/>
            <person name="Tritt A."/>
            <person name="Adam C."/>
            <person name="Daum C."/>
            <person name="Floudas D."/>
            <person name="Sun H."/>
            <person name="Yadav J.S."/>
            <person name="Pangilinan J."/>
            <person name="Larsson K.H."/>
            <person name="Matsuura K."/>
            <person name="Barry K."/>
            <person name="Labutti K."/>
            <person name="Kuo R."/>
            <person name="Ohm R.A."/>
            <person name="Bhattacharya S.S."/>
            <person name="Shirouzu T."/>
            <person name="Yoshinaga Y."/>
            <person name="Martin F.M."/>
            <person name="Grigoriev I.V."/>
            <person name="Hibbett D.S."/>
        </authorList>
    </citation>
    <scope>NUCLEOTIDE SEQUENCE [LARGE SCALE GENOMIC DNA]</scope>
    <source>
        <strain evidence="2 3">93-53</strain>
    </source>
</reference>
<feature type="domain" description="F-box" evidence="1">
    <location>
        <begin position="61"/>
        <end position="128"/>
    </location>
</feature>